<dbReference type="PANTHER" id="PTHR43220">
    <property type="match status" value="1"/>
</dbReference>
<name>A0A2A6CSH0_PRIPA</name>
<organism evidence="6 7">
    <name type="scientific">Pristionchus pacificus</name>
    <name type="common">Parasitic nematode worm</name>
    <dbReference type="NCBI Taxonomy" id="54126"/>
    <lineage>
        <taxon>Eukaryota</taxon>
        <taxon>Metazoa</taxon>
        <taxon>Ecdysozoa</taxon>
        <taxon>Nematoda</taxon>
        <taxon>Chromadorea</taxon>
        <taxon>Rhabditida</taxon>
        <taxon>Rhabditina</taxon>
        <taxon>Diplogasteromorpha</taxon>
        <taxon>Diplogasteroidea</taxon>
        <taxon>Neodiplogasteridae</taxon>
        <taxon>Pristionchus</taxon>
    </lineage>
</organism>
<reference evidence="7" key="1">
    <citation type="journal article" date="2008" name="Nat. Genet.">
        <title>The Pristionchus pacificus genome provides a unique perspective on nematode lifestyle and parasitism.</title>
        <authorList>
            <person name="Dieterich C."/>
            <person name="Clifton S.W."/>
            <person name="Schuster L.N."/>
            <person name="Chinwalla A."/>
            <person name="Delehaunty K."/>
            <person name="Dinkelacker I."/>
            <person name="Fulton L."/>
            <person name="Fulton R."/>
            <person name="Godfrey J."/>
            <person name="Minx P."/>
            <person name="Mitreva M."/>
            <person name="Roeseler W."/>
            <person name="Tian H."/>
            <person name="Witte H."/>
            <person name="Yang S.P."/>
            <person name="Wilson R.K."/>
            <person name="Sommer R.J."/>
        </authorList>
    </citation>
    <scope>NUCLEOTIDE SEQUENCE [LARGE SCALE GENOMIC DNA]</scope>
    <source>
        <strain evidence="7">PS312</strain>
    </source>
</reference>
<dbReference type="AlphaFoldDB" id="A0A2A6CSH0"/>
<dbReference type="OrthoDB" id="3364966at2759"/>
<evidence type="ECO:0000256" key="3">
    <source>
        <dbReference type="ARBA" id="ARBA00022989"/>
    </source>
</evidence>
<dbReference type="Proteomes" id="UP000005239">
    <property type="component" value="Unassembled WGS sequence"/>
</dbReference>
<dbReference type="PANTHER" id="PTHR43220:SF20">
    <property type="entry name" value="TRANSMEMBRANE PROTEIN 41A"/>
    <property type="match status" value="1"/>
</dbReference>
<dbReference type="InterPro" id="IPR045014">
    <property type="entry name" value="TM41A/B"/>
</dbReference>
<dbReference type="Pfam" id="PF09335">
    <property type="entry name" value="VTT_dom"/>
    <property type="match status" value="1"/>
</dbReference>
<evidence type="ECO:0000256" key="1">
    <source>
        <dbReference type="ARBA" id="ARBA00004141"/>
    </source>
</evidence>
<sequence length="297" mass="34198">MPSLRFPFRSITPRLPYRSPLRSNELLTRRRGYGMTRLFILPAIFGISSLSLWYMICSAPGWNTDGTTTFEMPKQFDNFTVLATKFKEYKEQHFAYISAVFICAYLYKQTFAIPGSFFLNVIAGAVFDMWSGFFLVCCLTTAGSTLCYLFSELFGREYVLYYFGQKLTYLQQKVDDNSNRLLPFLLFARMFPISPSWLLNIVAPFLNIPLPIFAFSALIGLAPYNFICVQAGYILSDLRSWDDVRDSIILSLYESLYYSFALLPLAYAIFMRPRAKNIITDVESNNNIYSPVKTQII</sequence>
<evidence type="ECO:0000256" key="4">
    <source>
        <dbReference type="ARBA" id="ARBA00023136"/>
    </source>
</evidence>
<comment type="subcellular location">
    <subcellularLocation>
        <location evidence="1">Membrane</location>
        <topology evidence="1">Multi-pass membrane protein</topology>
    </subcellularLocation>
</comment>
<evidence type="ECO:0000313" key="7">
    <source>
        <dbReference type="Proteomes" id="UP000005239"/>
    </source>
</evidence>
<keyword evidence="7" id="KW-1185">Reference proteome</keyword>
<keyword evidence="4" id="KW-0472">Membrane</keyword>
<proteinExistence type="inferred from homology"/>
<dbReference type="EnsemblMetazoa" id="PPA18955.1">
    <property type="protein sequence ID" value="PPA18955.1"/>
    <property type="gene ID" value="WBGene00108509"/>
</dbReference>
<protein>
    <submittedName>
        <fullName evidence="6">Bus-19</fullName>
    </submittedName>
</protein>
<accession>A0A8R1UG20</accession>
<comment type="similarity">
    <text evidence="5">Belongs to the TMEM41 family.</text>
</comment>
<gene>
    <name evidence="6" type="primary">WBGene00108509</name>
</gene>
<evidence type="ECO:0000313" key="6">
    <source>
        <dbReference type="EnsemblMetazoa" id="PPA18955.1"/>
    </source>
</evidence>
<keyword evidence="3" id="KW-1133">Transmembrane helix</keyword>
<reference evidence="6" key="2">
    <citation type="submission" date="2022-06" db="UniProtKB">
        <authorList>
            <consortium name="EnsemblMetazoa"/>
        </authorList>
    </citation>
    <scope>IDENTIFICATION</scope>
    <source>
        <strain evidence="6">PS312</strain>
    </source>
</reference>
<evidence type="ECO:0000256" key="5">
    <source>
        <dbReference type="ARBA" id="ARBA00025797"/>
    </source>
</evidence>
<accession>A0A2A6CSH0</accession>
<dbReference type="GO" id="GO:0016020">
    <property type="term" value="C:membrane"/>
    <property type="evidence" value="ECO:0007669"/>
    <property type="project" value="UniProtKB-SubCell"/>
</dbReference>
<dbReference type="InterPro" id="IPR032816">
    <property type="entry name" value="VTT_dom"/>
</dbReference>
<evidence type="ECO:0000256" key="2">
    <source>
        <dbReference type="ARBA" id="ARBA00022692"/>
    </source>
</evidence>
<keyword evidence="2" id="KW-0812">Transmembrane</keyword>